<feature type="region of interest" description="Disordered" evidence="1">
    <location>
        <begin position="329"/>
        <end position="349"/>
    </location>
</feature>
<accession>A0A2S7U2I0</accession>
<name>A0A2S7U2I0_9BACT</name>
<evidence type="ECO:0000256" key="2">
    <source>
        <dbReference type="SAM" id="Phobius"/>
    </source>
</evidence>
<feature type="domain" description="Mce/MlaD" evidence="3">
    <location>
        <begin position="40"/>
        <end position="116"/>
    </location>
</feature>
<evidence type="ECO:0000256" key="1">
    <source>
        <dbReference type="SAM" id="MobiDB-lite"/>
    </source>
</evidence>
<dbReference type="InterPro" id="IPR052336">
    <property type="entry name" value="MlaD_Phospholipid_Transporter"/>
</dbReference>
<gene>
    <name evidence="4" type="ORF">BSZ32_10110</name>
</gene>
<evidence type="ECO:0000259" key="3">
    <source>
        <dbReference type="Pfam" id="PF02470"/>
    </source>
</evidence>
<keyword evidence="2" id="KW-0812">Transmembrane</keyword>
<organism evidence="4 5">
    <name type="scientific">Rubritalea profundi</name>
    <dbReference type="NCBI Taxonomy" id="1658618"/>
    <lineage>
        <taxon>Bacteria</taxon>
        <taxon>Pseudomonadati</taxon>
        <taxon>Verrucomicrobiota</taxon>
        <taxon>Verrucomicrobiia</taxon>
        <taxon>Verrucomicrobiales</taxon>
        <taxon>Rubritaleaceae</taxon>
        <taxon>Rubritalea</taxon>
    </lineage>
</organism>
<dbReference type="RefSeq" id="WP_105043300.1">
    <property type="nucleotide sequence ID" value="NZ_MQWA01000001.1"/>
</dbReference>
<dbReference type="PANTHER" id="PTHR33371:SF4">
    <property type="entry name" value="INTERMEMBRANE PHOSPHOLIPID TRANSPORT SYSTEM BINDING PROTEIN MLAD"/>
    <property type="match status" value="1"/>
</dbReference>
<evidence type="ECO:0000313" key="4">
    <source>
        <dbReference type="EMBL" id="PQJ28810.1"/>
    </source>
</evidence>
<proteinExistence type="predicted"/>
<feature type="transmembrane region" description="Helical" evidence="2">
    <location>
        <begin position="12"/>
        <end position="31"/>
    </location>
</feature>
<evidence type="ECO:0000313" key="5">
    <source>
        <dbReference type="Proteomes" id="UP000239907"/>
    </source>
</evidence>
<sequence length="349" mass="37798">MAFKEKRAETLVGIFVLLGFVALGALVVQFGRIGENKGETYHVEVEFKDASGLIKGSEVRMGGAKIGRVLFTPKLTDKLTVMVELSLDDRVKIYSDSEFLIQSVSLLGDKMIVVVPPEVRELGAFLEDGAKVTGGGASGLDALQSDAESVARDARKLMKNARTVLLKFDAALDDIRAVSGRLGDTLEKVNNGVLGEDNLENFKKSIANLEAATTSFKDIGEGLEPTIDEVREAIVSVKNAADSAEQTFDVVTEEVKEFGPAIKELPATIAEFRNAATKISKFVDSADTILNGLGDGDGLLGTLVGDEEVSDDTKIFIKNLKRHGVLGYKDDSTYDERDPKTSRYRGMRR</sequence>
<reference evidence="4 5" key="1">
    <citation type="submission" date="2016-12" db="EMBL/GenBank/DDBJ databases">
        <title>Study of bacterial adaptation to deep sea.</title>
        <authorList>
            <person name="Song J."/>
            <person name="Yoshizawa S."/>
            <person name="Kogure K."/>
        </authorList>
    </citation>
    <scope>NUCLEOTIDE SEQUENCE [LARGE SCALE GENOMIC DNA]</scope>
    <source>
        <strain evidence="4 5">SAORIC-165</strain>
    </source>
</reference>
<dbReference type="Gene3D" id="1.10.287.950">
    <property type="entry name" value="Methyl-accepting chemotaxis protein"/>
    <property type="match status" value="1"/>
</dbReference>
<dbReference type="Proteomes" id="UP000239907">
    <property type="component" value="Unassembled WGS sequence"/>
</dbReference>
<keyword evidence="5" id="KW-1185">Reference proteome</keyword>
<dbReference type="Pfam" id="PF02470">
    <property type="entry name" value="MlaD"/>
    <property type="match status" value="1"/>
</dbReference>
<protein>
    <recommendedName>
        <fullName evidence="3">Mce/MlaD domain-containing protein</fullName>
    </recommendedName>
</protein>
<dbReference type="AlphaFoldDB" id="A0A2S7U2I0"/>
<feature type="compositionally biased region" description="Basic and acidic residues" evidence="1">
    <location>
        <begin position="329"/>
        <end position="341"/>
    </location>
</feature>
<keyword evidence="2" id="KW-0472">Membrane</keyword>
<dbReference type="InterPro" id="IPR003399">
    <property type="entry name" value="Mce/MlaD"/>
</dbReference>
<dbReference type="EMBL" id="MQWA01000001">
    <property type="protein sequence ID" value="PQJ28810.1"/>
    <property type="molecule type" value="Genomic_DNA"/>
</dbReference>
<keyword evidence="2" id="KW-1133">Transmembrane helix</keyword>
<comment type="caution">
    <text evidence="4">The sequence shown here is derived from an EMBL/GenBank/DDBJ whole genome shotgun (WGS) entry which is preliminary data.</text>
</comment>
<dbReference type="PANTHER" id="PTHR33371">
    <property type="entry name" value="INTERMEMBRANE PHOSPHOLIPID TRANSPORT SYSTEM BINDING PROTEIN MLAD-RELATED"/>
    <property type="match status" value="1"/>
</dbReference>
<dbReference type="OrthoDB" id="9788420at2"/>